<feature type="region of interest" description="Disordered" evidence="3">
    <location>
        <begin position="67"/>
        <end position="235"/>
    </location>
</feature>
<keyword evidence="6" id="KW-1185">Reference proteome</keyword>
<feature type="compositionally biased region" description="Low complexity" evidence="3">
    <location>
        <begin position="103"/>
        <end position="116"/>
    </location>
</feature>
<feature type="compositionally biased region" description="Acidic residues" evidence="3">
    <location>
        <begin position="121"/>
        <end position="135"/>
    </location>
</feature>
<feature type="DNA-binding region" description="Homeobox" evidence="1">
    <location>
        <begin position="13"/>
        <end position="73"/>
    </location>
</feature>
<dbReference type="Gene3D" id="1.10.10.60">
    <property type="entry name" value="Homeodomain-like"/>
    <property type="match status" value="1"/>
</dbReference>
<evidence type="ECO:0000256" key="1">
    <source>
        <dbReference type="PROSITE-ProRule" id="PRU00108"/>
    </source>
</evidence>
<reference evidence="5 6" key="1">
    <citation type="submission" date="2023-03" db="EMBL/GenBank/DDBJ databases">
        <title>Genome sequence of Lichtheimia ornata CBS 291.66.</title>
        <authorList>
            <person name="Mohabir J.T."/>
            <person name="Shea T.P."/>
            <person name="Kurbessoian T."/>
            <person name="Berby B."/>
            <person name="Fontaine J."/>
            <person name="Livny J."/>
            <person name="Gnirke A."/>
            <person name="Stajich J.E."/>
            <person name="Cuomo C.A."/>
        </authorList>
    </citation>
    <scope>NUCLEOTIDE SEQUENCE [LARGE SCALE GENOMIC DNA]</scope>
    <source>
        <strain evidence="5">CBS 291.66</strain>
    </source>
</reference>
<keyword evidence="1 2" id="KW-0238">DNA-binding</keyword>
<name>A0AAD7Y1J3_9FUNG</name>
<dbReference type="InterPro" id="IPR001356">
    <property type="entry name" value="HD"/>
</dbReference>
<feature type="domain" description="Homeobox" evidence="4">
    <location>
        <begin position="11"/>
        <end position="72"/>
    </location>
</feature>
<gene>
    <name evidence="5" type="ORF">O0I10_002895</name>
</gene>
<evidence type="ECO:0000256" key="2">
    <source>
        <dbReference type="RuleBase" id="RU000682"/>
    </source>
</evidence>
<protein>
    <recommendedName>
        <fullName evidence="4">Homeobox domain-containing protein</fullName>
    </recommendedName>
</protein>
<dbReference type="InterPro" id="IPR009057">
    <property type="entry name" value="Homeodomain-like_sf"/>
</dbReference>
<dbReference type="SUPFAM" id="SSF46689">
    <property type="entry name" value="Homeodomain-like"/>
    <property type="match status" value="1"/>
</dbReference>
<keyword evidence="1 2" id="KW-0539">Nucleus</keyword>
<keyword evidence="1 2" id="KW-0371">Homeobox</keyword>
<evidence type="ECO:0000259" key="4">
    <source>
        <dbReference type="PROSITE" id="PS50071"/>
    </source>
</evidence>
<dbReference type="Pfam" id="PF00046">
    <property type="entry name" value="Homeodomain"/>
    <property type="match status" value="1"/>
</dbReference>
<accession>A0AAD7Y1J3</accession>
<dbReference type="EMBL" id="JARTCD010000009">
    <property type="protein sequence ID" value="KAJ8661148.1"/>
    <property type="molecule type" value="Genomic_DNA"/>
</dbReference>
<evidence type="ECO:0000256" key="3">
    <source>
        <dbReference type="SAM" id="MobiDB-lite"/>
    </source>
</evidence>
<organism evidence="5 6">
    <name type="scientific">Lichtheimia ornata</name>
    <dbReference type="NCBI Taxonomy" id="688661"/>
    <lineage>
        <taxon>Eukaryota</taxon>
        <taxon>Fungi</taxon>
        <taxon>Fungi incertae sedis</taxon>
        <taxon>Mucoromycota</taxon>
        <taxon>Mucoromycotina</taxon>
        <taxon>Mucoromycetes</taxon>
        <taxon>Mucorales</taxon>
        <taxon>Lichtheimiaceae</taxon>
        <taxon>Lichtheimia</taxon>
    </lineage>
</organism>
<dbReference type="SMART" id="SM00389">
    <property type="entry name" value="HOX"/>
    <property type="match status" value="1"/>
</dbReference>
<dbReference type="PROSITE" id="PS50071">
    <property type="entry name" value="HOMEOBOX_2"/>
    <property type="match status" value="1"/>
</dbReference>
<comment type="caution">
    <text evidence="5">The sequence shown here is derived from an EMBL/GenBank/DDBJ whole genome shotgun (WGS) entry which is preliminary data.</text>
</comment>
<dbReference type="Proteomes" id="UP001234581">
    <property type="component" value="Unassembled WGS sequence"/>
</dbReference>
<evidence type="ECO:0000313" key="6">
    <source>
        <dbReference type="Proteomes" id="UP001234581"/>
    </source>
</evidence>
<dbReference type="GO" id="GO:0005634">
    <property type="term" value="C:nucleus"/>
    <property type="evidence" value="ECO:0007669"/>
    <property type="project" value="UniProtKB-SubCell"/>
</dbReference>
<feature type="compositionally biased region" description="Polar residues" evidence="3">
    <location>
        <begin position="1"/>
        <end position="12"/>
    </location>
</feature>
<feature type="region of interest" description="Disordered" evidence="3">
    <location>
        <begin position="1"/>
        <end position="21"/>
    </location>
</feature>
<dbReference type="GeneID" id="83210309"/>
<feature type="compositionally biased region" description="Low complexity" evidence="3">
    <location>
        <begin position="192"/>
        <end position="205"/>
    </location>
</feature>
<dbReference type="AlphaFoldDB" id="A0AAD7Y1J3"/>
<feature type="compositionally biased region" description="Polar residues" evidence="3">
    <location>
        <begin position="217"/>
        <end position="235"/>
    </location>
</feature>
<comment type="subcellular location">
    <subcellularLocation>
        <location evidence="1 2">Nucleus</location>
    </subcellularLocation>
</comment>
<feature type="compositionally biased region" description="Polar residues" evidence="3">
    <location>
        <begin position="87"/>
        <end position="99"/>
    </location>
</feature>
<dbReference type="GO" id="GO:0003677">
    <property type="term" value="F:DNA binding"/>
    <property type="evidence" value="ECO:0007669"/>
    <property type="project" value="UniProtKB-UniRule"/>
</dbReference>
<proteinExistence type="predicted"/>
<sequence>MFQAPSGVSLSTPARRRPRTNQQQLAILTDFYWNITAYPNRQQLQQLAQQLGFGHDSVNTWFQNQRQSLRRNGRDDRLIQTGHRRSSIQNPNQNQTMPLSTGAAAAAPAAPLLNNPTMADAYDDDDDPPSDDPPSDEQVQFHHSSQEEEDNNNRFHHQQNDPPLYRPIPHHATTMNPFADASPSRPIQHPHTSAFTTNTAITATGSGSGGQMHHQAQHLNMPQQPQQHHAGKTTTAAGKQPLDFFFYHYDYPMQSIAEAKLLDHPSTSSSQQQQHQ</sequence>
<dbReference type="RefSeq" id="XP_058346061.1">
    <property type="nucleotide sequence ID" value="XM_058482972.1"/>
</dbReference>
<evidence type="ECO:0000313" key="5">
    <source>
        <dbReference type="EMBL" id="KAJ8661148.1"/>
    </source>
</evidence>